<protein>
    <submittedName>
        <fullName evidence="3">PadR family transcriptional regulator</fullName>
    </submittedName>
</protein>
<dbReference type="InterPro" id="IPR005149">
    <property type="entry name" value="Tscrpt_reg_PadR_N"/>
</dbReference>
<sequence length="290" mass="30756">MRHGFDKQQQREWADRAEALWAQHRHGGWGPGPGFGGPFGAFGPGPGGPGGPRGRGGRPGPPPWLAGLFGLGDPEASRGPKVRRGDVRAAILDVLRAAGEAGEPVNGYQVIQQIAERSGDAWRPSPGSVYPTVAQLQDEGLVESDDERSRRTLRLTPAGEEYVATHRDELDAVWAPFEAIAREAATGPRVDLRPEIGQVMSAVWQIVTTGTDAQRRAAVDVLVDARRKLYGVLADGGDTEETGEEASEEAGGYGGHGTGHDHVRGPAAERAEGAPTDRSRDGTAREADES</sequence>
<dbReference type="Proteomes" id="UP001482520">
    <property type="component" value="Unassembled WGS sequence"/>
</dbReference>
<dbReference type="PANTHER" id="PTHR43252">
    <property type="entry name" value="TRANSCRIPTIONAL REGULATOR YQJI"/>
    <property type="match status" value="1"/>
</dbReference>
<dbReference type="InterPro" id="IPR036390">
    <property type="entry name" value="WH_DNA-bd_sf"/>
</dbReference>
<dbReference type="Pfam" id="PF03551">
    <property type="entry name" value="PadR"/>
    <property type="match status" value="1"/>
</dbReference>
<feature type="compositionally biased region" description="Basic and acidic residues" evidence="1">
    <location>
        <begin position="258"/>
        <end position="290"/>
    </location>
</feature>
<proteinExistence type="predicted"/>
<gene>
    <name evidence="3" type="ORF">V6R90_15520</name>
</gene>
<feature type="compositionally biased region" description="Acidic residues" evidence="1">
    <location>
        <begin position="237"/>
        <end position="248"/>
    </location>
</feature>
<feature type="compositionally biased region" description="Gly residues" evidence="1">
    <location>
        <begin position="28"/>
        <end position="58"/>
    </location>
</feature>
<feature type="region of interest" description="Disordered" evidence="1">
    <location>
        <begin position="24"/>
        <end position="82"/>
    </location>
</feature>
<evidence type="ECO:0000256" key="1">
    <source>
        <dbReference type="SAM" id="MobiDB-lite"/>
    </source>
</evidence>
<keyword evidence="4" id="KW-1185">Reference proteome</keyword>
<name>A0ABV1P1Q0_9ACTN</name>
<evidence type="ECO:0000259" key="2">
    <source>
        <dbReference type="Pfam" id="PF03551"/>
    </source>
</evidence>
<accession>A0ABV1P1Q0</accession>
<organism evidence="3 4">
    <name type="scientific">Nocardioides kribbensis</name>
    <dbReference type="NCBI Taxonomy" id="305517"/>
    <lineage>
        <taxon>Bacteria</taxon>
        <taxon>Bacillati</taxon>
        <taxon>Actinomycetota</taxon>
        <taxon>Actinomycetes</taxon>
        <taxon>Propionibacteriales</taxon>
        <taxon>Nocardioidaceae</taxon>
        <taxon>Nocardioides</taxon>
    </lineage>
</organism>
<feature type="domain" description="Transcription regulator PadR N-terminal" evidence="2">
    <location>
        <begin position="103"/>
        <end position="163"/>
    </location>
</feature>
<dbReference type="PANTHER" id="PTHR43252:SF2">
    <property type="entry name" value="TRANSCRIPTION REGULATOR, PADR-LIKE FAMILY"/>
    <property type="match status" value="1"/>
</dbReference>
<evidence type="ECO:0000313" key="4">
    <source>
        <dbReference type="Proteomes" id="UP001482520"/>
    </source>
</evidence>
<dbReference type="SUPFAM" id="SSF46785">
    <property type="entry name" value="Winged helix' DNA-binding domain"/>
    <property type="match status" value="1"/>
</dbReference>
<dbReference type="InterPro" id="IPR036388">
    <property type="entry name" value="WH-like_DNA-bd_sf"/>
</dbReference>
<dbReference type="RefSeq" id="WP_349805190.1">
    <property type="nucleotide sequence ID" value="NZ_JBEGDP010000020.1"/>
</dbReference>
<dbReference type="EMBL" id="JBEGDP010000020">
    <property type="protein sequence ID" value="MEQ7848691.1"/>
    <property type="molecule type" value="Genomic_DNA"/>
</dbReference>
<dbReference type="Gene3D" id="1.10.10.10">
    <property type="entry name" value="Winged helix-like DNA-binding domain superfamily/Winged helix DNA-binding domain"/>
    <property type="match status" value="1"/>
</dbReference>
<reference evidence="3 4" key="1">
    <citation type="submission" date="2024-02" db="EMBL/GenBank/DDBJ databases">
        <title>Full genome sequence of Nocardioides kribbensis.</title>
        <authorList>
            <person name="Poletto B.L."/>
            <person name="Silva G."/>
            <person name="Galante D."/>
            <person name="Campos K.R."/>
            <person name="Santos M.B.N."/>
            <person name="Sacchi C.T."/>
        </authorList>
    </citation>
    <scope>NUCLEOTIDE SEQUENCE [LARGE SCALE GENOMIC DNA]</scope>
    <source>
        <strain evidence="3 4">O4R</strain>
    </source>
</reference>
<feature type="region of interest" description="Disordered" evidence="1">
    <location>
        <begin position="235"/>
        <end position="290"/>
    </location>
</feature>
<evidence type="ECO:0000313" key="3">
    <source>
        <dbReference type="EMBL" id="MEQ7848691.1"/>
    </source>
</evidence>
<comment type="caution">
    <text evidence="3">The sequence shown here is derived from an EMBL/GenBank/DDBJ whole genome shotgun (WGS) entry which is preliminary data.</text>
</comment>